<dbReference type="InterPro" id="IPR044846">
    <property type="entry name" value="GH10"/>
</dbReference>
<evidence type="ECO:0000256" key="7">
    <source>
        <dbReference type="ARBA" id="ARBA00023295"/>
    </source>
</evidence>
<keyword evidence="3" id="KW-0858">Xylan degradation</keyword>
<evidence type="ECO:0000256" key="5">
    <source>
        <dbReference type="ARBA" id="ARBA00022801"/>
    </source>
</evidence>
<evidence type="ECO:0000256" key="1">
    <source>
        <dbReference type="ARBA" id="ARBA00000681"/>
    </source>
</evidence>
<feature type="signal peptide" evidence="11">
    <location>
        <begin position="1"/>
        <end position="18"/>
    </location>
</feature>
<feature type="region of interest" description="Disordered" evidence="10">
    <location>
        <begin position="19"/>
        <end position="38"/>
    </location>
</feature>
<protein>
    <recommendedName>
        <fullName evidence="9">Beta-xylanase</fullName>
        <ecNumber evidence="9">3.2.1.8</ecNumber>
    </recommendedName>
</protein>
<sequence length="409" mass="45325">MLLSILVIFSSCPIIVEPRQSQGDSKTNSENWQRPYTPIKSSNINNTATTIIAPPIINNNATVNIASPIINNTATGSIGSLITNNTANRSIGSEESGQNNKTSIYHGTAIENKHLSNQKYTEIVKNHFESLTPANSMKWDATEKNPGVYDFKAADEIVKFGKENGKTIRGHTGIWHDQIPQWVKNLDAKALVAAIQNHIKTLLKHFENDLYAFDVCNEVIGDDGNLRNSFWLEKLGDSYIEMAFQAAIDAGTKIKMYINDYSVEGPGNKSDALFKLAEKLSAKKLLHGVGFQAHMIVGKLPSLQDLKKNLQRFINLGLEVAYTEIDVRLPLPASPKDLAQQAKDYSTLVRACKETNGCRGVIFWGVGYPDSWVPSVFKGFGDALLFDKSYEPTQAFLAFQKAFKGEYTE</sequence>
<proteinExistence type="inferred from homology"/>
<dbReference type="EC" id="3.2.1.8" evidence="9"/>
<feature type="domain" description="GH10" evidence="12">
    <location>
        <begin position="98"/>
        <end position="402"/>
    </location>
</feature>
<dbReference type="InterPro" id="IPR001000">
    <property type="entry name" value="GH10_dom"/>
</dbReference>
<accession>A0A9P6NAF7</accession>
<keyword evidence="14" id="KW-1185">Reference proteome</keyword>
<dbReference type="SMART" id="SM00633">
    <property type="entry name" value="Glyco_10"/>
    <property type="match status" value="1"/>
</dbReference>
<reference evidence="13" key="1">
    <citation type="submission" date="2013-11" db="EMBL/GenBank/DDBJ databases">
        <title>Genome sequence of the fusiform rust pathogen reveals effectors for host alternation and coevolution with pine.</title>
        <authorList>
            <consortium name="DOE Joint Genome Institute"/>
            <person name="Smith K."/>
            <person name="Pendleton A."/>
            <person name="Kubisiak T."/>
            <person name="Anderson C."/>
            <person name="Salamov A."/>
            <person name="Aerts A."/>
            <person name="Riley R."/>
            <person name="Clum A."/>
            <person name="Lindquist E."/>
            <person name="Ence D."/>
            <person name="Campbell M."/>
            <person name="Kronenberg Z."/>
            <person name="Feau N."/>
            <person name="Dhillon B."/>
            <person name="Hamelin R."/>
            <person name="Burleigh J."/>
            <person name="Smith J."/>
            <person name="Yandell M."/>
            <person name="Nelson C."/>
            <person name="Grigoriev I."/>
            <person name="Davis J."/>
        </authorList>
    </citation>
    <scope>NUCLEOTIDE SEQUENCE</scope>
    <source>
        <strain evidence="13">G11</strain>
    </source>
</reference>
<evidence type="ECO:0000259" key="12">
    <source>
        <dbReference type="PROSITE" id="PS51760"/>
    </source>
</evidence>
<dbReference type="OrthoDB" id="3055998at2759"/>
<evidence type="ECO:0000256" key="8">
    <source>
        <dbReference type="ARBA" id="ARBA00023326"/>
    </source>
</evidence>
<dbReference type="Pfam" id="PF00331">
    <property type="entry name" value="Glyco_hydro_10"/>
    <property type="match status" value="1"/>
</dbReference>
<keyword evidence="7 9" id="KW-0326">Glycosidase</keyword>
<evidence type="ECO:0000256" key="9">
    <source>
        <dbReference type="RuleBase" id="RU361174"/>
    </source>
</evidence>
<organism evidence="13 14">
    <name type="scientific">Cronartium quercuum f. sp. fusiforme G11</name>
    <dbReference type="NCBI Taxonomy" id="708437"/>
    <lineage>
        <taxon>Eukaryota</taxon>
        <taxon>Fungi</taxon>
        <taxon>Dikarya</taxon>
        <taxon>Basidiomycota</taxon>
        <taxon>Pucciniomycotina</taxon>
        <taxon>Pucciniomycetes</taxon>
        <taxon>Pucciniales</taxon>
        <taxon>Coleosporiaceae</taxon>
        <taxon>Cronartium</taxon>
    </lineage>
</organism>
<comment type="similarity">
    <text evidence="2 9">Belongs to the glycosyl hydrolase 10 (cellulase F) family.</text>
</comment>
<dbReference type="PRINTS" id="PR00134">
    <property type="entry name" value="GLHYDRLASE10"/>
</dbReference>
<dbReference type="GO" id="GO:0031176">
    <property type="term" value="F:endo-1,4-beta-xylanase activity"/>
    <property type="evidence" value="ECO:0007669"/>
    <property type="project" value="UniProtKB-EC"/>
</dbReference>
<comment type="catalytic activity">
    <reaction evidence="1 9">
        <text>Endohydrolysis of (1-&gt;4)-beta-D-xylosidic linkages in xylans.</text>
        <dbReference type="EC" id="3.2.1.8"/>
    </reaction>
</comment>
<dbReference type="PANTHER" id="PTHR31490">
    <property type="entry name" value="GLYCOSYL HYDROLASE"/>
    <property type="match status" value="1"/>
</dbReference>
<keyword evidence="8 9" id="KW-0624">Polysaccharide degradation</keyword>
<dbReference type="InterPro" id="IPR017853">
    <property type="entry name" value="GH"/>
</dbReference>
<evidence type="ECO:0000256" key="3">
    <source>
        <dbReference type="ARBA" id="ARBA00022651"/>
    </source>
</evidence>
<evidence type="ECO:0000313" key="13">
    <source>
        <dbReference type="EMBL" id="KAG0140403.1"/>
    </source>
</evidence>
<dbReference type="PROSITE" id="PS51760">
    <property type="entry name" value="GH10_2"/>
    <property type="match status" value="1"/>
</dbReference>
<keyword evidence="4 11" id="KW-0732">Signal</keyword>
<dbReference type="PANTHER" id="PTHR31490:SF88">
    <property type="entry name" value="BETA-XYLANASE"/>
    <property type="match status" value="1"/>
</dbReference>
<gene>
    <name evidence="13" type="ORF">CROQUDRAFT_53314</name>
</gene>
<evidence type="ECO:0000256" key="2">
    <source>
        <dbReference type="ARBA" id="ARBA00007495"/>
    </source>
</evidence>
<dbReference type="GO" id="GO:0045493">
    <property type="term" value="P:xylan catabolic process"/>
    <property type="evidence" value="ECO:0007669"/>
    <property type="project" value="UniProtKB-KW"/>
</dbReference>
<dbReference type="SUPFAM" id="SSF51445">
    <property type="entry name" value="(Trans)glycosidases"/>
    <property type="match status" value="1"/>
</dbReference>
<dbReference type="Proteomes" id="UP000886653">
    <property type="component" value="Unassembled WGS sequence"/>
</dbReference>
<dbReference type="AlphaFoldDB" id="A0A9P6NAF7"/>
<evidence type="ECO:0000256" key="6">
    <source>
        <dbReference type="ARBA" id="ARBA00023277"/>
    </source>
</evidence>
<keyword evidence="6 9" id="KW-0119">Carbohydrate metabolism</keyword>
<name>A0A9P6NAF7_9BASI</name>
<feature type="chain" id="PRO_5040190103" description="Beta-xylanase" evidence="11">
    <location>
        <begin position="19"/>
        <end position="409"/>
    </location>
</feature>
<keyword evidence="5 9" id="KW-0378">Hydrolase</keyword>
<evidence type="ECO:0000256" key="10">
    <source>
        <dbReference type="SAM" id="MobiDB-lite"/>
    </source>
</evidence>
<evidence type="ECO:0000313" key="14">
    <source>
        <dbReference type="Proteomes" id="UP000886653"/>
    </source>
</evidence>
<comment type="caution">
    <text evidence="13">The sequence shown here is derived from an EMBL/GenBank/DDBJ whole genome shotgun (WGS) entry which is preliminary data.</text>
</comment>
<dbReference type="Gene3D" id="3.20.20.80">
    <property type="entry name" value="Glycosidases"/>
    <property type="match status" value="1"/>
</dbReference>
<dbReference type="EMBL" id="MU167447">
    <property type="protein sequence ID" value="KAG0140403.1"/>
    <property type="molecule type" value="Genomic_DNA"/>
</dbReference>
<evidence type="ECO:0000256" key="11">
    <source>
        <dbReference type="SAM" id="SignalP"/>
    </source>
</evidence>
<evidence type="ECO:0000256" key="4">
    <source>
        <dbReference type="ARBA" id="ARBA00022729"/>
    </source>
</evidence>